<evidence type="ECO:0000313" key="11">
    <source>
        <dbReference type="Proteomes" id="UP000309033"/>
    </source>
</evidence>
<feature type="domain" description="Pycsar effector protein" evidence="9">
    <location>
        <begin position="17"/>
        <end position="162"/>
    </location>
</feature>
<evidence type="ECO:0000256" key="5">
    <source>
        <dbReference type="ARBA" id="ARBA00022989"/>
    </source>
</evidence>
<comment type="subcellular location">
    <subcellularLocation>
        <location evidence="1">Cell membrane</location>
    </subcellularLocation>
</comment>
<keyword evidence="4" id="KW-0547">Nucleotide-binding</keyword>
<evidence type="ECO:0000256" key="7">
    <source>
        <dbReference type="ARBA" id="ARBA00023136"/>
    </source>
</evidence>
<dbReference type="InterPro" id="IPR043760">
    <property type="entry name" value="PycTM_dom"/>
</dbReference>
<dbReference type="GO" id="GO:0000166">
    <property type="term" value="F:nucleotide binding"/>
    <property type="evidence" value="ECO:0007669"/>
    <property type="project" value="UniProtKB-KW"/>
</dbReference>
<evidence type="ECO:0000256" key="8">
    <source>
        <dbReference type="SAM" id="Phobius"/>
    </source>
</evidence>
<keyword evidence="7 8" id="KW-0472">Membrane</keyword>
<keyword evidence="5 8" id="KW-1133">Transmembrane helix</keyword>
<evidence type="ECO:0000256" key="2">
    <source>
        <dbReference type="ARBA" id="ARBA00022475"/>
    </source>
</evidence>
<keyword evidence="6" id="KW-0051">Antiviral defense</keyword>
<dbReference type="Pfam" id="PF18967">
    <property type="entry name" value="PycTM"/>
    <property type="match status" value="1"/>
</dbReference>
<dbReference type="GO" id="GO:0051607">
    <property type="term" value="P:defense response to virus"/>
    <property type="evidence" value="ECO:0007669"/>
    <property type="project" value="UniProtKB-KW"/>
</dbReference>
<evidence type="ECO:0000259" key="9">
    <source>
        <dbReference type="Pfam" id="PF18967"/>
    </source>
</evidence>
<sequence>MTDVVSVSLCGPDALDHLRAEADAARAELARIDGKSAALIGWSGTGFAVISAAATLTTLPPVATGTVVAGACLLAAAVAVLLTVIRPRIPRHGGTGFVALAALRDGAELLETVSADLGTQPGQAAAHVLMLSRIALAKYRRLRLAVDLLLAALVVLAAALPLAVLA</sequence>
<feature type="transmembrane region" description="Helical" evidence="8">
    <location>
        <begin position="144"/>
        <end position="165"/>
    </location>
</feature>
<gene>
    <name evidence="10" type="ORF">FED44_03395</name>
</gene>
<accession>A0A5R8ZL64</accession>
<evidence type="ECO:0000256" key="4">
    <source>
        <dbReference type="ARBA" id="ARBA00022741"/>
    </source>
</evidence>
<reference evidence="10" key="1">
    <citation type="submission" date="2019-05" db="EMBL/GenBank/DDBJ databases">
        <title>Isolation, diversity and antifungal activity of Actinobacteria from wheat.</title>
        <authorList>
            <person name="Yu B."/>
        </authorList>
    </citation>
    <scope>NUCLEOTIDE SEQUENCE [LARGE SCALE GENOMIC DNA]</scope>
    <source>
        <strain evidence="10">NEAU-HEGS1-5</strain>
    </source>
</reference>
<keyword evidence="2" id="KW-1003">Cell membrane</keyword>
<evidence type="ECO:0000256" key="6">
    <source>
        <dbReference type="ARBA" id="ARBA00023118"/>
    </source>
</evidence>
<dbReference type="GO" id="GO:0005886">
    <property type="term" value="C:plasma membrane"/>
    <property type="evidence" value="ECO:0007669"/>
    <property type="project" value="UniProtKB-SubCell"/>
</dbReference>
<protein>
    <recommendedName>
        <fullName evidence="9">Pycsar effector protein domain-containing protein</fullName>
    </recommendedName>
</protein>
<proteinExistence type="predicted"/>
<feature type="transmembrane region" description="Helical" evidence="8">
    <location>
        <begin position="62"/>
        <end position="85"/>
    </location>
</feature>
<keyword evidence="11" id="KW-1185">Reference proteome</keyword>
<organism evidence="10 11">
    <name type="scientific">Microbispora triticiradicis</name>
    <dbReference type="NCBI Taxonomy" id="2200763"/>
    <lineage>
        <taxon>Bacteria</taxon>
        <taxon>Bacillati</taxon>
        <taxon>Actinomycetota</taxon>
        <taxon>Actinomycetes</taxon>
        <taxon>Streptosporangiales</taxon>
        <taxon>Streptosporangiaceae</taxon>
        <taxon>Microbispora</taxon>
    </lineage>
</organism>
<dbReference type="Proteomes" id="UP000309033">
    <property type="component" value="Unassembled WGS sequence"/>
</dbReference>
<dbReference type="EMBL" id="VANP01000001">
    <property type="protein sequence ID" value="TLP66518.1"/>
    <property type="molecule type" value="Genomic_DNA"/>
</dbReference>
<feature type="transmembrane region" description="Helical" evidence="8">
    <location>
        <begin position="36"/>
        <end position="56"/>
    </location>
</feature>
<comment type="caution">
    <text evidence="10">The sequence shown here is derived from an EMBL/GenBank/DDBJ whole genome shotgun (WGS) entry which is preliminary data.</text>
</comment>
<dbReference type="AlphaFoldDB" id="A0A5R8ZL64"/>
<evidence type="ECO:0000256" key="3">
    <source>
        <dbReference type="ARBA" id="ARBA00022692"/>
    </source>
</evidence>
<name>A0A5R8ZL64_9ACTN</name>
<evidence type="ECO:0000256" key="1">
    <source>
        <dbReference type="ARBA" id="ARBA00004236"/>
    </source>
</evidence>
<keyword evidence="3 8" id="KW-0812">Transmembrane</keyword>
<evidence type="ECO:0000313" key="10">
    <source>
        <dbReference type="EMBL" id="TLP66518.1"/>
    </source>
</evidence>